<dbReference type="EMBL" id="JAAGYU010001061">
    <property type="protein sequence ID" value="NEL79906.1"/>
    <property type="molecule type" value="Genomic_DNA"/>
</dbReference>
<protein>
    <recommendedName>
        <fullName evidence="3">HPt domain-containing protein</fullName>
    </recommendedName>
</protein>
<evidence type="ECO:0000256" key="1">
    <source>
        <dbReference type="ARBA" id="ARBA00023012"/>
    </source>
</evidence>
<dbReference type="InterPro" id="IPR051315">
    <property type="entry name" value="Bact_Chemotaxis_CheA"/>
</dbReference>
<name>A0A7X5N1W6_XANPE</name>
<keyword evidence="2" id="KW-0597">Phosphoprotein</keyword>
<comment type="caution">
    <text evidence="4">The sequence shown here is derived from an EMBL/GenBank/DDBJ whole genome shotgun (WGS) entry which is preliminary data.</text>
</comment>
<dbReference type="PROSITE" id="PS50894">
    <property type="entry name" value="HPT"/>
    <property type="match status" value="1"/>
</dbReference>
<accession>A0A7X5N1W6</accession>
<dbReference type="SMART" id="SM00073">
    <property type="entry name" value="HPT"/>
    <property type="match status" value="1"/>
</dbReference>
<evidence type="ECO:0000313" key="5">
    <source>
        <dbReference type="Proteomes" id="UP000471082"/>
    </source>
</evidence>
<dbReference type="Pfam" id="PF01627">
    <property type="entry name" value="Hpt"/>
    <property type="match status" value="1"/>
</dbReference>
<evidence type="ECO:0000313" key="4">
    <source>
        <dbReference type="EMBL" id="NEL79906.1"/>
    </source>
</evidence>
<dbReference type="SUPFAM" id="SSF47226">
    <property type="entry name" value="Histidine-containing phosphotransfer domain, HPT domain"/>
    <property type="match status" value="1"/>
</dbReference>
<dbReference type="InterPro" id="IPR036641">
    <property type="entry name" value="HPT_dom_sf"/>
</dbReference>
<evidence type="ECO:0000259" key="3">
    <source>
        <dbReference type="PROSITE" id="PS50894"/>
    </source>
</evidence>
<keyword evidence="1" id="KW-0902">Two-component regulatory system</keyword>
<dbReference type="InterPro" id="IPR008207">
    <property type="entry name" value="Sig_transdc_His_kin_Hpt_dom"/>
</dbReference>
<dbReference type="PANTHER" id="PTHR43395">
    <property type="entry name" value="SENSOR HISTIDINE KINASE CHEA"/>
    <property type="match status" value="1"/>
</dbReference>
<feature type="modified residue" description="Phosphohistidine" evidence="2">
    <location>
        <position position="52"/>
    </location>
</feature>
<dbReference type="Proteomes" id="UP000471082">
    <property type="component" value="Unassembled WGS sequence"/>
</dbReference>
<organism evidence="4 5">
    <name type="scientific">Xanthomonas perforans</name>
    <dbReference type="NCBI Taxonomy" id="442694"/>
    <lineage>
        <taxon>Bacteria</taxon>
        <taxon>Pseudomonadati</taxon>
        <taxon>Pseudomonadota</taxon>
        <taxon>Gammaproteobacteria</taxon>
        <taxon>Lysobacterales</taxon>
        <taxon>Lysobacteraceae</taxon>
        <taxon>Xanthomonas</taxon>
    </lineage>
</organism>
<reference evidence="4 5" key="1">
    <citation type="submission" date="2019-11" db="EMBL/GenBank/DDBJ databases">
        <title>Genome-resolved metagenomics to study the prevalence of co-infection and intraspecific heterogeneity among plant pathogen metapopulations.</title>
        <authorList>
            <person name="Newberry E."/>
            <person name="Bhandari R."/>
            <person name="Kemble J."/>
            <person name="Sikora E."/>
            <person name="Potnis N."/>
        </authorList>
    </citation>
    <scope>NUCLEOTIDE SEQUENCE [LARGE SCALE GENOMIC DNA]</scope>
    <source>
        <strain evidence="4">Xp_Tom_Tuscaloosa_18b</strain>
    </source>
</reference>
<proteinExistence type="predicted"/>
<dbReference type="Gene3D" id="1.20.120.160">
    <property type="entry name" value="HPT domain"/>
    <property type="match status" value="1"/>
</dbReference>
<gene>
    <name evidence="4" type="ORF">G3W61_27145</name>
</gene>
<feature type="non-terminal residue" evidence="4">
    <location>
        <position position="1"/>
    </location>
</feature>
<feature type="domain" description="HPt" evidence="3">
    <location>
        <begin position="5"/>
        <end position="109"/>
    </location>
</feature>
<dbReference type="CDD" id="cd00088">
    <property type="entry name" value="HPT"/>
    <property type="match status" value="1"/>
</dbReference>
<feature type="non-terminal residue" evidence="4">
    <location>
        <position position="157"/>
    </location>
</feature>
<dbReference type="GO" id="GO:0004672">
    <property type="term" value="F:protein kinase activity"/>
    <property type="evidence" value="ECO:0007669"/>
    <property type="project" value="UniProtKB-ARBA"/>
</dbReference>
<evidence type="ECO:0000256" key="2">
    <source>
        <dbReference type="PROSITE-ProRule" id="PRU00110"/>
    </source>
</evidence>
<dbReference type="PANTHER" id="PTHR43395:SF8">
    <property type="entry name" value="HISTIDINE KINASE"/>
    <property type="match status" value="1"/>
</dbReference>
<dbReference type="GO" id="GO:0000160">
    <property type="term" value="P:phosphorelay signal transduction system"/>
    <property type="evidence" value="ECO:0007669"/>
    <property type="project" value="UniProtKB-KW"/>
</dbReference>
<dbReference type="AlphaFoldDB" id="A0A7X5N1W6"/>
<sequence>GPLNFDQLDGELVDIFVEEGRDLLDHCDGLIARMREVPEDREVLNGLQRDLHTLKGGARMAGINAIGDLGHAIESLLEAVAANRTDIDRDDVRLFERGFDRLHQLLTRTGMHRAVAMPTDLVEAFETRTRGRNAAEPSDADVRAIAKASVEPAPLSA</sequence>